<dbReference type="InterPro" id="IPR001680">
    <property type="entry name" value="WD40_rpt"/>
</dbReference>
<evidence type="ECO:0000256" key="18">
    <source>
        <dbReference type="SAM" id="Phobius"/>
    </source>
</evidence>
<feature type="region of interest" description="Disordered" evidence="17">
    <location>
        <begin position="304"/>
        <end position="326"/>
    </location>
</feature>
<keyword evidence="14 15" id="KW-0670">Pyruvate</keyword>
<keyword evidence="9 15" id="KW-0443">Lipid metabolism</keyword>
<proteinExistence type="inferred from homology"/>
<evidence type="ECO:0000256" key="11">
    <source>
        <dbReference type="ARBA" id="ARBA00023209"/>
    </source>
</evidence>
<dbReference type="InParanoid" id="A0A0L0HL85"/>
<evidence type="ECO:0000259" key="19">
    <source>
        <dbReference type="Pfam" id="PF23609"/>
    </source>
</evidence>
<evidence type="ECO:0000256" key="9">
    <source>
        <dbReference type="ARBA" id="ARBA00023098"/>
    </source>
</evidence>
<dbReference type="GeneID" id="27692243"/>
<feature type="compositionally biased region" description="Basic and acidic residues" evidence="17">
    <location>
        <begin position="315"/>
        <end position="326"/>
    </location>
</feature>
<evidence type="ECO:0000256" key="5">
    <source>
        <dbReference type="ARBA" id="ARBA00022692"/>
    </source>
</evidence>
<keyword evidence="11 15" id="KW-0594">Phospholipid biosynthesis</keyword>
<evidence type="ECO:0000256" key="6">
    <source>
        <dbReference type="ARBA" id="ARBA00022737"/>
    </source>
</evidence>
<comment type="subcellular location">
    <molecule>Phosphatidylserine decarboxylase 1 beta chain</molecule>
    <subcellularLocation>
        <location evidence="15">Mitochondrion inner membrane</location>
        <topology evidence="15">Single-pass membrane protein</topology>
        <orientation evidence="15">Intermembrane side</orientation>
    </subcellularLocation>
</comment>
<dbReference type="InterPro" id="IPR059104">
    <property type="entry name" value="Beta-prop_EIPR1-like"/>
</dbReference>
<comment type="subcellular location">
    <molecule>Phosphatidylserine decarboxylase 1 alpha chain</molecule>
    <subcellularLocation>
        <location evidence="15">Mitochondrion inner membrane</location>
        <topology evidence="15">Peripheral membrane protein</topology>
        <orientation evidence="15">Intermembrane side</orientation>
    </subcellularLocation>
    <text evidence="15">Anchored to the mitochondrial inner membrane through its interaction with the integral membrane beta chain.</text>
</comment>
<dbReference type="NCBIfam" id="TIGR00163">
    <property type="entry name" value="PS_decarb"/>
    <property type="match status" value="1"/>
</dbReference>
<dbReference type="eggNOG" id="KOG2420">
    <property type="taxonomic scope" value="Eukaryota"/>
</dbReference>
<dbReference type="OrthoDB" id="4330at2759"/>
<dbReference type="PROSITE" id="PS00678">
    <property type="entry name" value="WD_REPEATS_1"/>
    <property type="match status" value="1"/>
</dbReference>
<dbReference type="RefSeq" id="XP_016609694.1">
    <property type="nucleotide sequence ID" value="XM_016757275.1"/>
</dbReference>
<feature type="topological domain" description="Mitochondrial intermembrane" evidence="15">
    <location>
        <begin position="566"/>
        <end position="950"/>
    </location>
</feature>
<name>A0A0L0HL85_SPIPD</name>
<comment type="similarity">
    <text evidence="2">Belongs to the WD repeat EIPR1 family.</text>
</comment>
<feature type="chain" id="PRO_5023510668" description="Phosphatidylserine decarboxylase 1 alpha chain" evidence="15">
    <location>
        <begin position="918"/>
        <end position="950"/>
    </location>
</feature>
<dbReference type="Pfam" id="PF02666">
    <property type="entry name" value="PS_Dcarbxylase"/>
    <property type="match status" value="2"/>
</dbReference>
<dbReference type="FunFam" id="2.130.10.10:FF:000732">
    <property type="entry name" value="EARP-interacting protein homolog"/>
    <property type="match status" value="1"/>
</dbReference>
<dbReference type="AlphaFoldDB" id="A0A0L0HL85"/>
<keyword evidence="15" id="KW-0496">Mitochondrion</keyword>
<comment type="function">
    <text evidence="15">Catalyzes the formation of phosphatidylethanolamine (PtdEtn) from phosphatidylserine (PtdSer). Plays a central role in phospholipid metabolism and in the interorganelle trafficking of phosphatidylserine.</text>
</comment>
<dbReference type="SUPFAM" id="SSF101908">
    <property type="entry name" value="Putative isomerase YbhE"/>
    <property type="match status" value="1"/>
</dbReference>
<protein>
    <recommendedName>
        <fullName evidence="15">Phosphatidylserine decarboxylase proenzyme 1, mitochondrial</fullName>
        <ecNumber evidence="15">4.1.1.65</ecNumber>
    </recommendedName>
    <component>
        <recommendedName>
            <fullName evidence="15">Phosphatidylserine decarboxylase 1 beta chain</fullName>
        </recommendedName>
    </component>
    <component>
        <recommendedName>
            <fullName evidence="15">Phosphatidylserine decarboxylase 1 alpha chain</fullName>
        </recommendedName>
    </component>
</protein>
<keyword evidence="7 15" id="KW-0210">Decarboxylase</keyword>
<feature type="domain" description="EIPR1-like beta-propeller" evidence="19">
    <location>
        <begin position="5"/>
        <end position="293"/>
    </location>
</feature>
<dbReference type="GO" id="GO:0005743">
    <property type="term" value="C:mitochondrial inner membrane"/>
    <property type="evidence" value="ECO:0007669"/>
    <property type="project" value="UniProtKB-SubCell"/>
</dbReference>
<evidence type="ECO:0000256" key="16">
    <source>
        <dbReference type="PROSITE-ProRule" id="PRU00221"/>
    </source>
</evidence>
<dbReference type="EMBL" id="KQ257454">
    <property type="protein sequence ID" value="KND01655.1"/>
    <property type="molecule type" value="Genomic_DNA"/>
</dbReference>
<dbReference type="InterPro" id="IPR003817">
    <property type="entry name" value="PS_Dcarbxylase"/>
</dbReference>
<evidence type="ECO:0000256" key="17">
    <source>
        <dbReference type="SAM" id="MobiDB-lite"/>
    </source>
</evidence>
<comment type="pathway">
    <text evidence="1">Lipid metabolism.</text>
</comment>
<evidence type="ECO:0000256" key="15">
    <source>
        <dbReference type="HAMAP-Rule" id="MF_03208"/>
    </source>
</evidence>
<dbReference type="HAMAP" id="MF_03208">
    <property type="entry name" value="PS_decarb_PSD_B_type1_euk"/>
    <property type="match status" value="1"/>
</dbReference>
<keyword evidence="4 16" id="KW-0853">WD repeat</keyword>
<evidence type="ECO:0000256" key="10">
    <source>
        <dbReference type="ARBA" id="ARBA00023136"/>
    </source>
</evidence>
<evidence type="ECO:0000256" key="13">
    <source>
        <dbReference type="ARBA" id="ARBA00023264"/>
    </source>
</evidence>
<dbReference type="PANTHER" id="PTHR10067">
    <property type="entry name" value="PHOSPHATIDYLSERINE DECARBOXYLASE"/>
    <property type="match status" value="1"/>
</dbReference>
<keyword evidence="6" id="KW-0677">Repeat</keyword>
<evidence type="ECO:0000256" key="7">
    <source>
        <dbReference type="ARBA" id="ARBA00022793"/>
    </source>
</evidence>
<dbReference type="GO" id="GO:0004609">
    <property type="term" value="F:phosphatidylserine decarboxylase activity"/>
    <property type="evidence" value="ECO:0007669"/>
    <property type="project" value="UniProtKB-UniRule"/>
</dbReference>
<dbReference type="PANTHER" id="PTHR10067:SF6">
    <property type="entry name" value="PHOSPHATIDYLSERINE DECARBOXYLASE PROENZYME, MITOCHONDRIAL"/>
    <property type="match status" value="1"/>
</dbReference>
<comment type="catalytic activity">
    <reaction evidence="15">
        <text>a 1,2-diacyl-sn-glycero-3-phospho-L-serine + H(+) = a 1,2-diacyl-sn-glycero-3-phosphoethanolamine + CO2</text>
        <dbReference type="Rhea" id="RHEA:20828"/>
        <dbReference type="ChEBI" id="CHEBI:15378"/>
        <dbReference type="ChEBI" id="CHEBI:16526"/>
        <dbReference type="ChEBI" id="CHEBI:57262"/>
        <dbReference type="ChEBI" id="CHEBI:64612"/>
        <dbReference type="EC" id="4.1.1.65"/>
    </reaction>
</comment>
<comment type="similarity">
    <text evidence="15">Belongs to the phosphatidylserine decarboxylase family. PSD-B subfamily. Eukaryotic type I sub-subfamily.</text>
</comment>
<feature type="topological domain" description="Mitochondrial matrix" evidence="15">
    <location>
        <begin position="1"/>
        <end position="546"/>
    </location>
</feature>
<dbReference type="GO" id="GO:0006646">
    <property type="term" value="P:phosphatidylethanolamine biosynthetic process"/>
    <property type="evidence" value="ECO:0007669"/>
    <property type="project" value="UniProtKB-UniRule"/>
</dbReference>
<dbReference type="VEuPathDB" id="FungiDB:SPPG_09118"/>
<keyword evidence="8 15" id="KW-1133">Transmembrane helix</keyword>
<evidence type="ECO:0000256" key="3">
    <source>
        <dbReference type="ARBA" id="ARBA00022516"/>
    </source>
</evidence>
<feature type="modified residue" description="Pyruvic acid (Ser); by autocatalysis" evidence="15">
    <location>
        <position position="918"/>
    </location>
</feature>
<feature type="repeat" description="WD" evidence="16">
    <location>
        <begin position="218"/>
        <end position="254"/>
    </location>
</feature>
<evidence type="ECO:0000256" key="8">
    <source>
        <dbReference type="ARBA" id="ARBA00022989"/>
    </source>
</evidence>
<keyword evidence="5 15" id="KW-0812">Transmembrane</keyword>
<keyword evidence="15" id="KW-0865">Zymogen</keyword>
<dbReference type="Pfam" id="PF00400">
    <property type="entry name" value="WD40"/>
    <property type="match status" value="1"/>
</dbReference>
<keyword evidence="21" id="KW-1185">Reference proteome</keyword>
<gene>
    <name evidence="15" type="primary">PSD1</name>
    <name evidence="20" type="ORF">SPPG_09118</name>
</gene>
<feature type="transmembrane region" description="Helical" evidence="18">
    <location>
        <begin position="544"/>
        <end position="564"/>
    </location>
</feature>
<evidence type="ECO:0000313" key="20">
    <source>
        <dbReference type="EMBL" id="KND01655.1"/>
    </source>
</evidence>
<evidence type="ECO:0000256" key="12">
    <source>
        <dbReference type="ARBA" id="ARBA00023239"/>
    </source>
</evidence>
<feature type="active site" description="Charge relay system; for autoendoproteolytic cleavage activity" evidence="15">
    <location>
        <position position="672"/>
    </location>
</feature>
<comment type="pathway">
    <text evidence="15">Phospholipid metabolism; phosphatidylethanolamine biosynthesis; phosphatidylethanolamine from CDP-diacylglycerol: step 2/2.</text>
</comment>
<evidence type="ECO:0000256" key="4">
    <source>
        <dbReference type="ARBA" id="ARBA00022574"/>
    </source>
</evidence>
<dbReference type="Gene3D" id="2.130.10.10">
    <property type="entry name" value="YVTN repeat-like/Quinoprotein amine dehydrogenase"/>
    <property type="match status" value="1"/>
</dbReference>
<keyword evidence="10 15" id="KW-0472">Membrane</keyword>
<comment type="subunit">
    <text evidence="15">Heterodimer of a large membrane-associated beta subunit and a small pyruvoyl-containing alpha subunit.</text>
</comment>
<dbReference type="InterPro" id="IPR033661">
    <property type="entry name" value="PSD_type1_euk"/>
</dbReference>
<keyword evidence="12 15" id="KW-0456">Lyase</keyword>
<comment type="PTM">
    <text evidence="15">Is synthesized initially as an inactive proenzyme. Formation of the active enzyme involves a self-maturation process in which the active site pyruvoyl group is generated from an internal serine residue via an autocatalytic post-translational modification. Two non-identical subunits are generated from the proenzyme in this reaction, and the pyruvate is formed at the N-terminus of the alpha chain, which is derived from the carboxyl end of the proenzyme. The autoendoproteolytic cleavage occurs by a canonical serine protease mechanism, in which the side chain hydroxyl group of the serine supplies its oxygen atom to form the C-terminus of the beta chain, while the remainder of the serine residue undergoes an oxidative deamination to produce ammonia and the pyruvoyl prosthetic group on the alpha chain. During this reaction, the Ser that is part of the protease active site of the proenzyme becomes the pyruvoyl prosthetic group, which constitutes an essential element of the active site of the mature decarboxylase.</text>
</comment>
<reference evidence="20 21" key="1">
    <citation type="submission" date="2009-08" db="EMBL/GenBank/DDBJ databases">
        <title>The Genome Sequence of Spizellomyces punctatus strain DAOM BR117.</title>
        <authorList>
            <consortium name="The Broad Institute Genome Sequencing Platform"/>
            <person name="Russ C."/>
            <person name="Cuomo C."/>
            <person name="Shea T."/>
            <person name="Young S.K."/>
            <person name="Zeng Q."/>
            <person name="Koehrsen M."/>
            <person name="Haas B."/>
            <person name="Borodovsky M."/>
            <person name="Guigo R."/>
            <person name="Alvarado L."/>
            <person name="Berlin A."/>
            <person name="Bochicchio J."/>
            <person name="Borenstein D."/>
            <person name="Chapman S."/>
            <person name="Chen Z."/>
            <person name="Engels R."/>
            <person name="Freedman E."/>
            <person name="Gellesch M."/>
            <person name="Goldberg J."/>
            <person name="Griggs A."/>
            <person name="Gujja S."/>
            <person name="Heiman D."/>
            <person name="Hepburn T."/>
            <person name="Howarth C."/>
            <person name="Jen D."/>
            <person name="Larson L."/>
            <person name="Lewis B."/>
            <person name="Mehta T."/>
            <person name="Park D."/>
            <person name="Pearson M."/>
            <person name="Roberts A."/>
            <person name="Saif S."/>
            <person name="Shenoy N."/>
            <person name="Sisk P."/>
            <person name="Stolte C."/>
            <person name="Sykes S."/>
            <person name="Thomson T."/>
            <person name="Walk T."/>
            <person name="White J."/>
            <person name="Yandava C."/>
            <person name="Burger G."/>
            <person name="Gray M.W."/>
            <person name="Holland P.W.H."/>
            <person name="King N."/>
            <person name="Lang F.B.F."/>
            <person name="Roger A.J."/>
            <person name="Ruiz-Trillo I."/>
            <person name="Lander E."/>
            <person name="Nusbaum C."/>
        </authorList>
    </citation>
    <scope>NUCLEOTIDE SEQUENCE [LARGE SCALE GENOMIC DNA]</scope>
    <source>
        <strain evidence="20 21">DAOM BR117</strain>
    </source>
</reference>
<dbReference type="Pfam" id="PF23609">
    <property type="entry name" value="Beta-prop_EIPR1"/>
    <property type="match status" value="1"/>
</dbReference>
<comment type="cofactor">
    <cofactor evidence="15">
        <name>pyruvate</name>
        <dbReference type="ChEBI" id="CHEBI:15361"/>
    </cofactor>
    <text evidence="15">Binds 1 pyruvoyl group covalently per subunit.</text>
</comment>
<keyword evidence="15" id="KW-0999">Mitochondrion inner membrane</keyword>
<sequence>MEGEGCVYGLSHQARCLKAQLAEQERSRFFVGTQDLKQRNELLLLDFDEDESLVTTHKFEHAHEIWGIAPSPSQTDHVVTVFKEANHPAKACLWRFDAPEADDTGRLKNDMGKLEQVTAFELSTDLGDIKKMLWDPTGSTQSMVALCNHSLGLFSLDSGNPNSKPSTLIPITLSSDKSASRASCAIWNPHGTDVVATGIGCNLSGWDVRTAKQAFEIQNAHAISVRDADYNPNKPFHLATAGDDCKIRFWDTRNCDLPLKEISDHSHWVWSISFNRFHDQLFVSSGSDCLVNLQSIISISSAPLSDETSDVDEGGGEKSDDERDEYYGRPSDGLVAVYDQHEDSVYAVEWSAADPWIFASLSYDGRLAINMLRHFLSQFSFYEMHCSNLSAKPQVVPEYAARCQISSFLQTLAVLFPVLPATLVGLSGTASKAGCDEFVTMERLSSLPFLTTPSRLGIPSFNAIRAVPRVPSVRFFHETPKTAMLIAYPRPLPRWTSGISILPRLGGCRHGIVRSLYQQPKHGWWGEQKEAFRKAKDILVGTRIVWYPIPISLGIACLAFMHYLHIRRREEKDKDHEAQVVALEGPWHVHAYGYLPLRTISRMWGWLNNLTVPLWLREPLYKSYATMFGCNLEEMEDPDLTHYPNLAAFFYRTLKPGVRPLDPKAPLVSPADGTVLHFGLITSQRKVEQIKGITYSLDALLGRQRKPDSSSNPTALAAEPAEGEVLNVARKTHSELVVSEDEFADINSINYSLDKILGDEPGQHTTSKDGKGNPIEHPHAHAAHQLKPGNALFFAVIYLAPGDYHRFHSPSEWSVEKRRHFSGELYSVSPIAVNLIRNLFVLNERVVLLGDWQHGFFSMIPVGATNVGSIKIDFDPELRTNLSKRQLNHPPGTYVEREYQPPVRLHKGDQMGGFMLGSTVVLVFEAPTEFEFMLEAGQKVKVGQAIGKLK</sequence>
<feature type="chain" id="PRO_5023510669" description="Phosphatidylserine decarboxylase 1 beta chain" evidence="15">
    <location>
        <begin position="1"/>
        <end position="917"/>
    </location>
</feature>
<evidence type="ECO:0000256" key="1">
    <source>
        <dbReference type="ARBA" id="ARBA00005189"/>
    </source>
</evidence>
<dbReference type="EC" id="4.1.1.65" evidence="15"/>
<keyword evidence="13 15" id="KW-1208">Phospholipid metabolism</keyword>
<dbReference type="InterPro" id="IPR015943">
    <property type="entry name" value="WD40/YVTN_repeat-like_dom_sf"/>
</dbReference>
<accession>A0A0L0HL85</accession>
<feature type="active site" description="Charge relay system; for autoendoproteolytic cleavage activity" evidence="15">
    <location>
        <position position="918"/>
    </location>
</feature>
<dbReference type="UniPathway" id="UPA00558">
    <property type="reaction ID" value="UER00616"/>
</dbReference>
<organism evidence="20 21">
    <name type="scientific">Spizellomyces punctatus (strain DAOM BR117)</name>
    <dbReference type="NCBI Taxonomy" id="645134"/>
    <lineage>
        <taxon>Eukaryota</taxon>
        <taxon>Fungi</taxon>
        <taxon>Fungi incertae sedis</taxon>
        <taxon>Chytridiomycota</taxon>
        <taxon>Chytridiomycota incertae sedis</taxon>
        <taxon>Chytridiomycetes</taxon>
        <taxon>Spizellomycetales</taxon>
        <taxon>Spizellomycetaceae</taxon>
        <taxon>Spizellomyces</taxon>
    </lineage>
</organism>
<feature type="active site" description="Charge relay system; for autoendoproteolytic cleavage activity" evidence="15">
    <location>
        <position position="808"/>
    </location>
</feature>
<dbReference type="InterPro" id="IPR019775">
    <property type="entry name" value="WD40_repeat_CS"/>
</dbReference>
<dbReference type="SMART" id="SM00320">
    <property type="entry name" value="WD40"/>
    <property type="match status" value="5"/>
</dbReference>
<dbReference type="GO" id="GO:0016540">
    <property type="term" value="P:protein autoprocessing"/>
    <property type="evidence" value="ECO:0007669"/>
    <property type="project" value="UniProtKB-UniRule"/>
</dbReference>
<evidence type="ECO:0000256" key="14">
    <source>
        <dbReference type="ARBA" id="ARBA00023317"/>
    </source>
</evidence>
<feature type="active site" description="Schiff-base intermediate with substrate; via pyruvic acid; for decarboxylase activity" evidence="15">
    <location>
        <position position="918"/>
    </location>
</feature>
<feature type="site" description="Cleavage (non-hydrolytic); by autocatalysis" evidence="15">
    <location>
        <begin position="917"/>
        <end position="918"/>
    </location>
</feature>
<dbReference type="PROSITE" id="PS50082">
    <property type="entry name" value="WD_REPEATS_2"/>
    <property type="match status" value="1"/>
</dbReference>
<dbReference type="InterPro" id="IPR033177">
    <property type="entry name" value="PSD-B"/>
</dbReference>
<feature type="region of interest" description="Disordered" evidence="17">
    <location>
        <begin position="757"/>
        <end position="777"/>
    </location>
</feature>
<evidence type="ECO:0000256" key="2">
    <source>
        <dbReference type="ARBA" id="ARBA00005672"/>
    </source>
</evidence>
<dbReference type="eggNOG" id="KOG1007">
    <property type="taxonomic scope" value="Eukaryota"/>
</dbReference>
<evidence type="ECO:0000313" key="21">
    <source>
        <dbReference type="Proteomes" id="UP000053201"/>
    </source>
</evidence>
<dbReference type="STRING" id="645134.A0A0L0HL85"/>
<keyword evidence="3 15" id="KW-0444">Lipid biosynthesis</keyword>
<dbReference type="Proteomes" id="UP000053201">
    <property type="component" value="Unassembled WGS sequence"/>
</dbReference>